<reference evidence="1" key="1">
    <citation type="journal article" date="2013" name="Nature">
        <title>Draft genome of the wheat A-genome progenitor Triticum urartu.</title>
        <authorList>
            <person name="Ling H.Q."/>
            <person name="Zhao S."/>
            <person name="Liu D."/>
            <person name="Wang J."/>
            <person name="Sun H."/>
            <person name="Zhang C."/>
            <person name="Fan H."/>
            <person name="Li D."/>
            <person name="Dong L."/>
            <person name="Tao Y."/>
            <person name="Gao C."/>
            <person name="Wu H."/>
            <person name="Li Y."/>
            <person name="Cui Y."/>
            <person name="Guo X."/>
            <person name="Zheng S."/>
            <person name="Wang B."/>
            <person name="Yu K."/>
            <person name="Liang Q."/>
            <person name="Yang W."/>
            <person name="Lou X."/>
            <person name="Chen J."/>
            <person name="Feng M."/>
            <person name="Jian J."/>
            <person name="Zhang X."/>
            <person name="Luo G."/>
            <person name="Jiang Y."/>
            <person name="Liu J."/>
            <person name="Wang Z."/>
            <person name="Sha Y."/>
            <person name="Zhang B."/>
            <person name="Wu H."/>
            <person name="Tang D."/>
            <person name="Shen Q."/>
            <person name="Xue P."/>
            <person name="Zou S."/>
            <person name="Wang X."/>
            <person name="Liu X."/>
            <person name="Wang F."/>
            <person name="Yang Y."/>
            <person name="An X."/>
            <person name="Dong Z."/>
            <person name="Zhang K."/>
            <person name="Zhang X."/>
            <person name="Luo M.C."/>
            <person name="Dvorak J."/>
            <person name="Tong Y."/>
            <person name="Wang J."/>
            <person name="Yang H."/>
            <person name="Li Z."/>
            <person name="Wang D."/>
            <person name="Zhang A."/>
            <person name="Wang J."/>
        </authorList>
    </citation>
    <scope>NUCLEOTIDE SEQUENCE</scope>
</reference>
<name>M8A9N9_TRIUA</name>
<protein>
    <submittedName>
        <fullName evidence="1">Uncharacterized protein</fullName>
    </submittedName>
</protein>
<dbReference type="EMBL" id="KD148549">
    <property type="protein sequence ID" value="EMS57204.1"/>
    <property type="molecule type" value="Genomic_DNA"/>
</dbReference>
<evidence type="ECO:0000313" key="1">
    <source>
        <dbReference type="EMBL" id="EMS57204.1"/>
    </source>
</evidence>
<dbReference type="AlphaFoldDB" id="M8A9N9"/>
<proteinExistence type="predicted"/>
<accession>M8A9N9</accession>
<sequence length="146" mass="17019">MVDPELDSSTAHDGHALPNHGSDVVGPPSAEYMIYTKLVFILLEMLQLLETLNLRFIEISKYQFEIHRDKEILFDHQPLLFRNFEWRTSWYGERQADDRTSFVKLGNATNLNAKIIQEANRTTTLTRNHEANDPRQLDVLAFILYN</sequence>
<organism evidence="1">
    <name type="scientific">Triticum urartu</name>
    <name type="common">Red wild einkorn</name>
    <name type="synonym">Crithodium urartu</name>
    <dbReference type="NCBI Taxonomy" id="4572"/>
    <lineage>
        <taxon>Eukaryota</taxon>
        <taxon>Viridiplantae</taxon>
        <taxon>Streptophyta</taxon>
        <taxon>Embryophyta</taxon>
        <taxon>Tracheophyta</taxon>
        <taxon>Spermatophyta</taxon>
        <taxon>Magnoliopsida</taxon>
        <taxon>Liliopsida</taxon>
        <taxon>Poales</taxon>
        <taxon>Poaceae</taxon>
        <taxon>BOP clade</taxon>
        <taxon>Pooideae</taxon>
        <taxon>Triticodae</taxon>
        <taxon>Triticeae</taxon>
        <taxon>Triticinae</taxon>
        <taxon>Triticum</taxon>
    </lineage>
</organism>
<gene>
    <name evidence="1" type="ORF">TRIUR3_27372</name>
</gene>